<dbReference type="PIRSF" id="PIRSF000779">
    <property type="entry name" value="RNA_pol_Rpb8"/>
    <property type="match status" value="1"/>
</dbReference>
<dbReference type="EMBL" id="BQXS01009683">
    <property type="protein sequence ID" value="GKT31468.1"/>
    <property type="molecule type" value="Genomic_DNA"/>
</dbReference>
<evidence type="ECO:0000256" key="1">
    <source>
        <dbReference type="ARBA" id="ARBA00004123"/>
    </source>
</evidence>
<protein>
    <recommendedName>
        <fullName evidence="4">DNA-directed RNA polymerases I, II, and III subunit RPABC3</fullName>
    </recommendedName>
</protein>
<name>A0ABQ5KJ27_9EUKA</name>
<dbReference type="PANTHER" id="PTHR10917:SF0">
    <property type="entry name" value="DNA-DIRECTED RNA POLYMERASES I, II, AND III SUBUNIT RPABC3"/>
    <property type="match status" value="1"/>
</dbReference>
<organism evidence="5 6">
    <name type="scientific">Aduncisulcus paluster</name>
    <dbReference type="NCBI Taxonomy" id="2918883"/>
    <lineage>
        <taxon>Eukaryota</taxon>
        <taxon>Metamonada</taxon>
        <taxon>Carpediemonas-like organisms</taxon>
        <taxon>Aduncisulcus</taxon>
    </lineage>
</organism>
<dbReference type="Gene3D" id="2.40.50.140">
    <property type="entry name" value="Nucleic acid-binding proteins"/>
    <property type="match status" value="1"/>
</dbReference>
<proteinExistence type="inferred from homology"/>
<keyword evidence="6" id="KW-1185">Reference proteome</keyword>
<evidence type="ECO:0000256" key="3">
    <source>
        <dbReference type="ARBA" id="ARBA00023242"/>
    </source>
</evidence>
<comment type="subcellular location">
    <subcellularLocation>
        <location evidence="1">Nucleus</location>
    </subcellularLocation>
</comment>
<comment type="caution">
    <text evidence="5">The sequence shown here is derived from an EMBL/GenBank/DDBJ whole genome shotgun (WGS) entry which is preliminary data.</text>
</comment>
<gene>
    <name evidence="5" type="ORF">ADUPG1_005898</name>
</gene>
<evidence type="ECO:0000313" key="6">
    <source>
        <dbReference type="Proteomes" id="UP001057375"/>
    </source>
</evidence>
<dbReference type="PANTHER" id="PTHR10917">
    <property type="entry name" value="DNA-DIRECTED RNA POLYMERASES I, II, AND III SUBUNIT RPABC3"/>
    <property type="match status" value="1"/>
</dbReference>
<evidence type="ECO:0000256" key="2">
    <source>
        <dbReference type="ARBA" id="ARBA00008912"/>
    </source>
</evidence>
<comment type="function">
    <text evidence="4">DNA-dependent RNA polymerase catalyzes the transcription of DNA into RNA using the four ribonucleoside triphosphates as substrates. Common component of RNA polymerases I, II and III which synthesize ribosomal RNA precursors, mRNA precursors and many functional non-coding RNAs, and small RNAs, such as 5S rRNA and tRNAs, respectively.</text>
</comment>
<dbReference type="Proteomes" id="UP001057375">
    <property type="component" value="Unassembled WGS sequence"/>
</dbReference>
<dbReference type="InterPro" id="IPR012340">
    <property type="entry name" value="NA-bd_OB-fold"/>
</dbReference>
<evidence type="ECO:0000256" key="4">
    <source>
        <dbReference type="PIRNR" id="PIRNR000779"/>
    </source>
</evidence>
<sequence length="144" mass="16196">MSTLHPLYAGGFLVKSVDKEGKVFDTISRMDCENDEGVTLVLDVHSGLFTVKERDNIEVTIYTAQSSGKEKFVYDPAKLDFIRGSACDYVMCGRVFKFEPSKDESVLKVFISFGGLMCQFEGPVEKFTEFKLDDVVYIMLASRT</sequence>
<accession>A0ABQ5KJ27</accession>
<evidence type="ECO:0000313" key="5">
    <source>
        <dbReference type="EMBL" id="GKT31468.1"/>
    </source>
</evidence>
<dbReference type="InterPro" id="IPR005570">
    <property type="entry name" value="RPABC3"/>
</dbReference>
<comment type="similarity">
    <text evidence="2 4">Belongs to the eukaryotic RPB8 RNA polymerase subunit family.</text>
</comment>
<dbReference type="SMART" id="SM00658">
    <property type="entry name" value="RPOL8c"/>
    <property type="match status" value="1"/>
</dbReference>
<keyword evidence="3 4" id="KW-0539">Nucleus</keyword>
<reference evidence="5" key="1">
    <citation type="submission" date="2022-03" db="EMBL/GenBank/DDBJ databases">
        <title>Draft genome sequence of Aduncisulcus paluster, a free-living microaerophilic Fornicata.</title>
        <authorList>
            <person name="Yuyama I."/>
            <person name="Kume K."/>
            <person name="Tamura T."/>
            <person name="Inagaki Y."/>
            <person name="Hashimoto T."/>
        </authorList>
    </citation>
    <scope>NUCLEOTIDE SEQUENCE</scope>
    <source>
        <strain evidence="5">NY0171</strain>
    </source>
</reference>
<dbReference type="SUPFAM" id="SSF50249">
    <property type="entry name" value="Nucleic acid-binding proteins"/>
    <property type="match status" value="1"/>
</dbReference>
<dbReference type="Pfam" id="PF03870">
    <property type="entry name" value="RNA_pol_Rpb8"/>
    <property type="match status" value="1"/>
</dbReference>